<accession>A0A4R1F4G9</accession>
<reference evidence="1 2" key="1">
    <citation type="submission" date="2019-03" db="EMBL/GenBank/DDBJ databases">
        <title>Genomic Encyclopedia of Type Strains, Phase IV (KMG-IV): sequencing the most valuable type-strain genomes for metagenomic binning, comparative biology and taxonomic classification.</title>
        <authorList>
            <person name="Goeker M."/>
        </authorList>
    </citation>
    <scope>NUCLEOTIDE SEQUENCE [LARGE SCALE GENOMIC DNA]</scope>
    <source>
        <strain evidence="1 2">DSM 24830</strain>
    </source>
</reference>
<dbReference type="RefSeq" id="WP_131907027.1">
    <property type="nucleotide sequence ID" value="NZ_BAAAFU010000001.1"/>
</dbReference>
<dbReference type="OrthoDB" id="5624524at2"/>
<keyword evidence="2" id="KW-1185">Reference proteome</keyword>
<name>A0A4R1F4G9_9GAMM</name>
<evidence type="ECO:0000313" key="2">
    <source>
        <dbReference type="Proteomes" id="UP000294887"/>
    </source>
</evidence>
<organism evidence="1 2">
    <name type="scientific">Cocleimonas flava</name>
    <dbReference type="NCBI Taxonomy" id="634765"/>
    <lineage>
        <taxon>Bacteria</taxon>
        <taxon>Pseudomonadati</taxon>
        <taxon>Pseudomonadota</taxon>
        <taxon>Gammaproteobacteria</taxon>
        <taxon>Thiotrichales</taxon>
        <taxon>Thiotrichaceae</taxon>
        <taxon>Cocleimonas</taxon>
    </lineage>
</organism>
<evidence type="ECO:0000313" key="1">
    <source>
        <dbReference type="EMBL" id="TCJ85331.1"/>
    </source>
</evidence>
<dbReference type="InterPro" id="IPR020911">
    <property type="entry name" value="UPF0325"/>
</dbReference>
<proteinExistence type="predicted"/>
<dbReference type="AlphaFoldDB" id="A0A4R1F4G9"/>
<dbReference type="Pfam" id="PF11944">
    <property type="entry name" value="DUF3461"/>
    <property type="match status" value="1"/>
</dbReference>
<dbReference type="Proteomes" id="UP000294887">
    <property type="component" value="Unassembled WGS sequence"/>
</dbReference>
<gene>
    <name evidence="1" type="ORF">EV695_3302</name>
</gene>
<sequence>MSVNYPSLHEMGIQNPEDISRYSLQNVNDVDILRVVYKRQKGSLLPHSKKFRFARSKRMVVADSGTNSTEILSEISPFLNKVIDELHQVVELKHTHQEHKAIILDEINRLEEEVHTRMTYIKSLVDKLD</sequence>
<dbReference type="EMBL" id="SMFQ01000004">
    <property type="protein sequence ID" value="TCJ85331.1"/>
    <property type="molecule type" value="Genomic_DNA"/>
</dbReference>
<protein>
    <submittedName>
        <fullName evidence="1">Uncharacterized protein DUF3461</fullName>
    </submittedName>
</protein>
<comment type="caution">
    <text evidence="1">The sequence shown here is derived from an EMBL/GenBank/DDBJ whole genome shotgun (WGS) entry which is preliminary data.</text>
</comment>